<evidence type="ECO:0000313" key="2">
    <source>
        <dbReference type="Proteomes" id="UP000601099"/>
    </source>
</evidence>
<comment type="caution">
    <text evidence="1">The sequence shown here is derived from an EMBL/GenBank/DDBJ whole genome shotgun (WGS) entry which is preliminary data.</text>
</comment>
<reference evidence="1 2" key="1">
    <citation type="submission" date="2020-11" db="EMBL/GenBank/DDBJ databases">
        <title>Hymenobacter sp.</title>
        <authorList>
            <person name="Kim M.K."/>
        </authorList>
    </citation>
    <scope>NUCLEOTIDE SEQUENCE [LARGE SCALE GENOMIC DNA]</scope>
    <source>
        <strain evidence="1 2">BT594</strain>
    </source>
</reference>
<organism evidence="1 2">
    <name type="scientific">Hymenobacter guriensis</name>
    <dbReference type="NCBI Taxonomy" id="2793065"/>
    <lineage>
        <taxon>Bacteria</taxon>
        <taxon>Pseudomonadati</taxon>
        <taxon>Bacteroidota</taxon>
        <taxon>Cytophagia</taxon>
        <taxon>Cytophagales</taxon>
        <taxon>Hymenobacteraceae</taxon>
        <taxon>Hymenobacter</taxon>
    </lineage>
</organism>
<keyword evidence="2" id="KW-1185">Reference proteome</keyword>
<name>A0ABS0L7P4_9BACT</name>
<dbReference type="RefSeq" id="WP_196957189.1">
    <property type="nucleotide sequence ID" value="NZ_JADWYK010000021.1"/>
</dbReference>
<gene>
    <name evidence="1" type="ORF">I5L79_21680</name>
</gene>
<accession>A0ABS0L7P4</accession>
<sequence length="205" mass="21495">MANECDLPLIGVENNSQNCDAQGNPLPALGQQIVKLFYQDSDGDVPSLATQSAAQAAMTAAGVDRVYTLDNIAAGVVPAAADQTLSGNDVPYGATVTTGRTRTTTGRAQYPTPATTVQVNTINRRSATGKTLRVWQLDNKGYLQGPIEDASLIFGALERGGLGQATPTNYPFTLTHEGIDEPAISPAPLPFLKTLVNAPAEEPEV</sequence>
<evidence type="ECO:0008006" key="3">
    <source>
        <dbReference type="Google" id="ProtNLM"/>
    </source>
</evidence>
<dbReference type="Proteomes" id="UP000601099">
    <property type="component" value="Unassembled WGS sequence"/>
</dbReference>
<proteinExistence type="predicted"/>
<protein>
    <recommendedName>
        <fullName evidence="3">Minor tail protein</fullName>
    </recommendedName>
</protein>
<dbReference type="EMBL" id="JADWYK010000021">
    <property type="protein sequence ID" value="MBG8556171.1"/>
    <property type="molecule type" value="Genomic_DNA"/>
</dbReference>
<evidence type="ECO:0000313" key="1">
    <source>
        <dbReference type="EMBL" id="MBG8556171.1"/>
    </source>
</evidence>